<name>A0A6S6R1E3_9FIRM</name>
<dbReference type="Proteomes" id="UP000515561">
    <property type="component" value="Chromosome"/>
</dbReference>
<dbReference type="InterPro" id="IPR050194">
    <property type="entry name" value="Glycosyltransferase_grp1"/>
</dbReference>
<reference evidence="3 4" key="1">
    <citation type="journal article" date="2016" name="Int. J. Syst. Evol. Microbiol.">
        <title>Descriptions of Anaerotaenia torta gen. nov., sp. nov. and Anaerocolumna cellulosilytica gen. nov., sp. nov. isolated from a methanogenic reactor of cattle waste.</title>
        <authorList>
            <person name="Uek A."/>
            <person name="Ohtaki Y."/>
            <person name="Kaku N."/>
            <person name="Ueki K."/>
        </authorList>
    </citation>
    <scope>NUCLEOTIDE SEQUENCE [LARGE SCALE GENOMIC DNA]</scope>
    <source>
        <strain evidence="3 4">SN021</strain>
    </source>
</reference>
<sequence>MENKSVKILIIGHTGKMGGVETFIRNTTLFSDKEKVQFDFLIHGYKKCLFAEEFSIFYNNTNHIYFLPKYKLNPVKTIAALWKFYKEHHDYKYIHIETGAATELLYCFPYYLFYGMKLIIHSHNGGNSESKLMQKALIPLVNVIADKKLACSDAAAVFMFGKVSATEAKLIYNGIDADKFRYSEKKRKDCRESFNIEETALVVGHIGRFSKQKNHTYLIEIFEEINKRQSNAFLLLTGTGELEGDVKEIVKKYQLQSKVIFTGLHDDTSDFYSAMDVFVMPSLYEGLPIVAIEAQASGLPCVFSDKISEQVRLTEQTEMLALEEGVSIWADRILSLYATNIDRHKGVKTILNRGYDIHDTVRQLEQIYLS</sequence>
<organism evidence="3 4">
    <name type="scientific">Anaerocolumna cellulosilytica</name>
    <dbReference type="NCBI Taxonomy" id="433286"/>
    <lineage>
        <taxon>Bacteria</taxon>
        <taxon>Bacillati</taxon>
        <taxon>Bacillota</taxon>
        <taxon>Clostridia</taxon>
        <taxon>Lachnospirales</taxon>
        <taxon>Lachnospiraceae</taxon>
        <taxon>Anaerocolumna</taxon>
    </lineage>
</organism>
<dbReference type="PANTHER" id="PTHR45947">
    <property type="entry name" value="SULFOQUINOVOSYL TRANSFERASE SQD2"/>
    <property type="match status" value="1"/>
</dbReference>
<dbReference type="Gene3D" id="3.40.50.2000">
    <property type="entry name" value="Glycogen Phosphorylase B"/>
    <property type="match status" value="2"/>
</dbReference>
<dbReference type="Pfam" id="PF13439">
    <property type="entry name" value="Glyco_transf_4"/>
    <property type="match status" value="1"/>
</dbReference>
<evidence type="ECO:0000259" key="2">
    <source>
        <dbReference type="Pfam" id="PF13439"/>
    </source>
</evidence>
<evidence type="ECO:0000313" key="4">
    <source>
        <dbReference type="Proteomes" id="UP000515561"/>
    </source>
</evidence>
<gene>
    <name evidence="3" type="primary">rfaG_1</name>
    <name evidence="3" type="ORF">acsn021_09740</name>
</gene>
<protein>
    <submittedName>
        <fullName evidence="3">Glycosyl transferase</fullName>
    </submittedName>
</protein>
<accession>A0A6S6R1E3</accession>
<dbReference type="AlphaFoldDB" id="A0A6S6R1E3"/>
<dbReference type="PANTHER" id="PTHR45947:SF14">
    <property type="entry name" value="SLL1723 PROTEIN"/>
    <property type="match status" value="1"/>
</dbReference>
<dbReference type="EMBL" id="AP023367">
    <property type="protein sequence ID" value="BCJ93405.1"/>
    <property type="molecule type" value="Genomic_DNA"/>
</dbReference>
<proteinExistence type="predicted"/>
<evidence type="ECO:0000259" key="1">
    <source>
        <dbReference type="Pfam" id="PF00534"/>
    </source>
</evidence>
<dbReference type="KEGG" id="acel:acsn021_09740"/>
<dbReference type="InterPro" id="IPR028098">
    <property type="entry name" value="Glyco_trans_4-like_N"/>
</dbReference>
<dbReference type="GO" id="GO:0016757">
    <property type="term" value="F:glycosyltransferase activity"/>
    <property type="evidence" value="ECO:0007669"/>
    <property type="project" value="TreeGrafter"/>
</dbReference>
<dbReference type="Pfam" id="PF00534">
    <property type="entry name" value="Glycos_transf_1"/>
    <property type="match status" value="1"/>
</dbReference>
<dbReference type="SUPFAM" id="SSF53756">
    <property type="entry name" value="UDP-Glycosyltransferase/glycogen phosphorylase"/>
    <property type="match status" value="1"/>
</dbReference>
<dbReference type="RefSeq" id="WP_184090548.1">
    <property type="nucleotide sequence ID" value="NZ_AP023367.1"/>
</dbReference>
<keyword evidence="4" id="KW-1185">Reference proteome</keyword>
<keyword evidence="3" id="KW-0808">Transferase</keyword>
<evidence type="ECO:0000313" key="3">
    <source>
        <dbReference type="EMBL" id="BCJ93405.1"/>
    </source>
</evidence>
<dbReference type="InterPro" id="IPR001296">
    <property type="entry name" value="Glyco_trans_1"/>
</dbReference>
<feature type="domain" description="Glycosyltransferase subfamily 4-like N-terminal" evidence="2">
    <location>
        <begin position="17"/>
        <end position="178"/>
    </location>
</feature>
<feature type="domain" description="Glycosyl transferase family 1" evidence="1">
    <location>
        <begin position="188"/>
        <end position="309"/>
    </location>
</feature>